<feature type="binding site" evidence="11">
    <location>
        <position position="137"/>
    </location>
    <ligand>
        <name>ATP</name>
        <dbReference type="ChEBI" id="CHEBI:30616"/>
    </ligand>
</feature>
<dbReference type="Pfam" id="PF12627">
    <property type="entry name" value="PolyA_pol_RNAbd"/>
    <property type="match status" value="1"/>
</dbReference>
<dbReference type="EMBL" id="BMME01000002">
    <property type="protein sequence ID" value="GGK15413.1"/>
    <property type="molecule type" value="Genomic_DNA"/>
</dbReference>
<evidence type="ECO:0000256" key="11">
    <source>
        <dbReference type="HAMAP-Rule" id="MF_01261"/>
    </source>
</evidence>
<dbReference type="EC" id="2.7.7.72" evidence="11"/>
<gene>
    <name evidence="11 13" type="primary">cca</name>
    <name evidence="13" type="ORF">GCM10011394_25660</name>
</gene>
<evidence type="ECO:0000256" key="4">
    <source>
        <dbReference type="ARBA" id="ARBA00022723"/>
    </source>
</evidence>
<evidence type="ECO:0000256" key="10">
    <source>
        <dbReference type="ARBA" id="ARBA00022884"/>
    </source>
</evidence>
<dbReference type="HAMAP" id="MF_01261">
    <property type="entry name" value="CCA_bact_type1"/>
    <property type="match status" value="1"/>
</dbReference>
<name>A0ABQ2EL69_9GAMM</name>
<comment type="similarity">
    <text evidence="11">Belongs to the tRNA nucleotidyltransferase/poly(A) polymerase family. Bacterial CCA-adding enzyme type 1 subfamily.</text>
</comment>
<evidence type="ECO:0000256" key="1">
    <source>
        <dbReference type="ARBA" id="ARBA00022679"/>
    </source>
</evidence>
<keyword evidence="6 11" id="KW-0692">RNA repair</keyword>
<dbReference type="Gene3D" id="1.10.3090.10">
    <property type="entry name" value="cca-adding enzyme, domain 2"/>
    <property type="match status" value="1"/>
</dbReference>
<evidence type="ECO:0000256" key="5">
    <source>
        <dbReference type="ARBA" id="ARBA00022741"/>
    </source>
</evidence>
<keyword evidence="14" id="KW-1185">Reference proteome</keyword>
<dbReference type="PROSITE" id="PS51831">
    <property type="entry name" value="HD"/>
    <property type="match status" value="1"/>
</dbReference>
<dbReference type="NCBIfam" id="NF008137">
    <property type="entry name" value="PRK10885.1"/>
    <property type="match status" value="1"/>
</dbReference>
<keyword evidence="8 11" id="KW-0067">ATP-binding</keyword>
<evidence type="ECO:0000256" key="3">
    <source>
        <dbReference type="ARBA" id="ARBA00022695"/>
    </source>
</evidence>
<feature type="binding site" evidence="11">
    <location>
        <position position="21"/>
    </location>
    <ligand>
        <name>Mg(2+)</name>
        <dbReference type="ChEBI" id="CHEBI:18420"/>
    </ligand>
</feature>
<dbReference type="EC" id="3.1.4.-" evidence="11"/>
<organism evidence="13 14">
    <name type="scientific">Luteimonas terricola</name>
    <dbReference type="NCBI Taxonomy" id="645597"/>
    <lineage>
        <taxon>Bacteria</taxon>
        <taxon>Pseudomonadati</taxon>
        <taxon>Pseudomonadota</taxon>
        <taxon>Gammaproteobacteria</taxon>
        <taxon>Lysobacterales</taxon>
        <taxon>Lysobacteraceae</taxon>
        <taxon>Luteimonas</taxon>
    </lineage>
</organism>
<comment type="cofactor">
    <cofactor evidence="11">
        <name>Ni(2+)</name>
        <dbReference type="ChEBI" id="CHEBI:49786"/>
    </cofactor>
    <text evidence="11">Nickel for phosphatase activity.</text>
</comment>
<keyword evidence="4 11" id="KW-0479">Metal-binding</keyword>
<dbReference type="Pfam" id="PF01743">
    <property type="entry name" value="PolyA_pol"/>
    <property type="match status" value="1"/>
</dbReference>
<feature type="binding site" evidence="11">
    <location>
        <position position="23"/>
    </location>
    <ligand>
        <name>Mg(2+)</name>
        <dbReference type="ChEBI" id="CHEBI:18420"/>
    </ligand>
</feature>
<dbReference type="CDD" id="cd05398">
    <property type="entry name" value="NT_ClassII-CCAase"/>
    <property type="match status" value="1"/>
</dbReference>
<dbReference type="SUPFAM" id="SSF81891">
    <property type="entry name" value="Poly A polymerase C-terminal region-like"/>
    <property type="match status" value="1"/>
</dbReference>
<evidence type="ECO:0000256" key="9">
    <source>
        <dbReference type="ARBA" id="ARBA00022842"/>
    </source>
</evidence>
<keyword evidence="2 11" id="KW-0819">tRNA processing</keyword>
<evidence type="ECO:0000256" key="8">
    <source>
        <dbReference type="ARBA" id="ARBA00022840"/>
    </source>
</evidence>
<dbReference type="InterPro" id="IPR006674">
    <property type="entry name" value="HD_domain"/>
</dbReference>
<dbReference type="InterPro" id="IPR032828">
    <property type="entry name" value="PolyA_RNA-bd"/>
</dbReference>
<comment type="domain">
    <text evidence="11">Comprises two domains: an N-terminal domain containing the nucleotidyltransferase activity and a C-terminal HD domain associated with both phosphodiesterase and phosphatase activities.</text>
</comment>
<dbReference type="InterPro" id="IPR012006">
    <property type="entry name" value="CCA_bact"/>
</dbReference>
<feature type="binding site" evidence="11">
    <location>
        <position position="11"/>
    </location>
    <ligand>
        <name>CTP</name>
        <dbReference type="ChEBI" id="CHEBI:37563"/>
    </ligand>
</feature>
<dbReference type="PIRSF" id="PIRSF000813">
    <property type="entry name" value="CCA_bact"/>
    <property type="match status" value="1"/>
</dbReference>
<feature type="binding site" evidence="11">
    <location>
        <position position="140"/>
    </location>
    <ligand>
        <name>CTP</name>
        <dbReference type="ChEBI" id="CHEBI:37563"/>
    </ligand>
</feature>
<dbReference type="PANTHER" id="PTHR47545:SF1">
    <property type="entry name" value="MULTIFUNCTIONAL CCA PROTEIN"/>
    <property type="match status" value="1"/>
</dbReference>
<keyword evidence="11" id="KW-0511">Multifunctional enzyme</keyword>
<keyword evidence="11" id="KW-0533">Nickel</keyword>
<comment type="catalytic activity">
    <reaction evidence="11">
        <text>a tRNA precursor + 2 CTP + ATP = a tRNA with a 3' CCA end + 3 diphosphate</text>
        <dbReference type="Rhea" id="RHEA:14433"/>
        <dbReference type="Rhea" id="RHEA-COMP:10465"/>
        <dbReference type="Rhea" id="RHEA-COMP:10468"/>
        <dbReference type="ChEBI" id="CHEBI:30616"/>
        <dbReference type="ChEBI" id="CHEBI:33019"/>
        <dbReference type="ChEBI" id="CHEBI:37563"/>
        <dbReference type="ChEBI" id="CHEBI:74896"/>
        <dbReference type="ChEBI" id="CHEBI:83071"/>
        <dbReference type="EC" id="2.7.7.72"/>
    </reaction>
</comment>
<comment type="caution">
    <text evidence="13">The sequence shown here is derived from an EMBL/GenBank/DDBJ whole genome shotgun (WGS) entry which is preliminary data.</text>
</comment>
<feature type="domain" description="HD" evidence="12">
    <location>
        <begin position="228"/>
        <end position="330"/>
    </location>
</feature>
<keyword evidence="7 11" id="KW-0378">Hydrolase</keyword>
<comment type="function">
    <text evidence="11">Catalyzes the addition and repair of the essential 3'-terminal CCA sequence in tRNAs without using a nucleic acid template. Adds these three nucleotides in the order of C, C, and A to the tRNA nucleotide-73, using CTP and ATP as substrates and producing inorganic pyrophosphate. tRNA 3'-terminal CCA addition is required both for tRNA processing and repair. Also involved in tRNA surveillance by mediating tandem CCA addition to generate a CCACCA at the 3' terminus of unstable tRNAs. While stable tRNAs receive only 3'-terminal CCA, unstable tRNAs are marked with CCACCA and rapidly degraded.</text>
</comment>
<dbReference type="SUPFAM" id="SSF81301">
    <property type="entry name" value="Nucleotidyltransferase"/>
    <property type="match status" value="1"/>
</dbReference>
<proteinExistence type="inferred from homology"/>
<evidence type="ECO:0000313" key="14">
    <source>
        <dbReference type="Proteomes" id="UP000599009"/>
    </source>
</evidence>
<evidence type="ECO:0000256" key="6">
    <source>
        <dbReference type="ARBA" id="ARBA00022800"/>
    </source>
</evidence>
<feature type="binding site" evidence="11">
    <location>
        <position position="137"/>
    </location>
    <ligand>
        <name>CTP</name>
        <dbReference type="ChEBI" id="CHEBI:37563"/>
    </ligand>
</feature>
<evidence type="ECO:0000313" key="13">
    <source>
        <dbReference type="EMBL" id="GGK15413.1"/>
    </source>
</evidence>
<dbReference type="RefSeq" id="WP_132987031.1">
    <property type="nucleotide sequence ID" value="NZ_BMME01000002.1"/>
</dbReference>
<evidence type="ECO:0000256" key="7">
    <source>
        <dbReference type="ARBA" id="ARBA00022801"/>
    </source>
</evidence>
<protein>
    <recommendedName>
        <fullName evidence="11">Multifunctional CCA protein</fullName>
    </recommendedName>
    <domain>
        <recommendedName>
            <fullName evidence="11">CCA-adding enzyme</fullName>
            <ecNumber evidence="11">2.7.7.72</ecNumber>
        </recommendedName>
        <alternativeName>
            <fullName evidence="11">CCA tRNA nucleotidyltransferase</fullName>
        </alternativeName>
        <alternativeName>
            <fullName evidence="11">tRNA CCA-pyrophosphorylase</fullName>
        </alternativeName>
        <alternativeName>
            <fullName evidence="11">tRNA adenylyl-/cytidylyl-transferase</fullName>
        </alternativeName>
        <alternativeName>
            <fullName evidence="11">tRNA nucleotidyltransferase</fullName>
        </alternativeName>
        <alternativeName>
            <fullName evidence="11">tRNA-NT</fullName>
        </alternativeName>
    </domain>
    <domain>
        <recommendedName>
            <fullName evidence="11">2'-nucleotidase</fullName>
            <ecNumber evidence="11">3.1.3.-</ecNumber>
        </recommendedName>
    </domain>
    <domain>
        <recommendedName>
            <fullName evidence="11">2',3'-cyclic phosphodiesterase</fullName>
            <ecNumber evidence="11">3.1.4.-</ecNumber>
        </recommendedName>
    </domain>
    <domain>
        <recommendedName>
            <fullName evidence="11">Phosphatase</fullName>
        </recommendedName>
    </domain>
</protein>
<accession>A0ABQ2EL69</accession>
<keyword evidence="10 11" id="KW-0694">RNA-binding</keyword>
<dbReference type="EC" id="3.1.3.-" evidence="11"/>
<feature type="binding site" evidence="11">
    <location>
        <position position="140"/>
    </location>
    <ligand>
        <name>ATP</name>
        <dbReference type="ChEBI" id="CHEBI:30616"/>
    </ligand>
</feature>
<feature type="binding site" evidence="11">
    <location>
        <position position="91"/>
    </location>
    <ligand>
        <name>ATP</name>
        <dbReference type="ChEBI" id="CHEBI:30616"/>
    </ligand>
</feature>
<keyword evidence="1 11" id="KW-0808">Transferase</keyword>
<keyword evidence="5 11" id="KW-0547">Nucleotide-binding</keyword>
<dbReference type="InterPro" id="IPR050124">
    <property type="entry name" value="tRNA_CCA-adding_enzyme"/>
</dbReference>
<feature type="binding site" evidence="11">
    <location>
        <position position="8"/>
    </location>
    <ligand>
        <name>ATP</name>
        <dbReference type="ChEBI" id="CHEBI:30616"/>
    </ligand>
</feature>
<evidence type="ECO:0000259" key="12">
    <source>
        <dbReference type="PROSITE" id="PS51831"/>
    </source>
</evidence>
<dbReference type="Proteomes" id="UP000599009">
    <property type="component" value="Unassembled WGS sequence"/>
</dbReference>
<feature type="binding site" evidence="11">
    <location>
        <position position="11"/>
    </location>
    <ligand>
        <name>ATP</name>
        <dbReference type="ChEBI" id="CHEBI:30616"/>
    </ligand>
</feature>
<keyword evidence="9 11" id="KW-0460">Magnesium</keyword>
<reference evidence="14" key="1">
    <citation type="journal article" date="2019" name="Int. J. Syst. Evol. Microbiol.">
        <title>The Global Catalogue of Microorganisms (GCM) 10K type strain sequencing project: providing services to taxonomists for standard genome sequencing and annotation.</title>
        <authorList>
            <consortium name="The Broad Institute Genomics Platform"/>
            <consortium name="The Broad Institute Genome Sequencing Center for Infectious Disease"/>
            <person name="Wu L."/>
            <person name="Ma J."/>
        </authorList>
    </citation>
    <scope>NUCLEOTIDE SEQUENCE [LARGE SCALE GENOMIC DNA]</scope>
    <source>
        <strain evidence="14">CGMCC 1.8985</strain>
    </source>
</reference>
<comment type="catalytic activity">
    <reaction evidence="11">
        <text>a tRNA with a 3' CCA end + 2 CTP + ATP = a tRNA with a 3' CCACCA end + 3 diphosphate</text>
        <dbReference type="Rhea" id="RHEA:76235"/>
        <dbReference type="Rhea" id="RHEA-COMP:10468"/>
        <dbReference type="Rhea" id="RHEA-COMP:18655"/>
        <dbReference type="ChEBI" id="CHEBI:30616"/>
        <dbReference type="ChEBI" id="CHEBI:33019"/>
        <dbReference type="ChEBI" id="CHEBI:37563"/>
        <dbReference type="ChEBI" id="CHEBI:83071"/>
        <dbReference type="ChEBI" id="CHEBI:195187"/>
    </reaction>
</comment>
<keyword evidence="3 11" id="KW-0548">Nucleotidyltransferase</keyword>
<feature type="binding site" evidence="11">
    <location>
        <position position="91"/>
    </location>
    <ligand>
        <name>CTP</name>
        <dbReference type="ChEBI" id="CHEBI:37563"/>
    </ligand>
</feature>
<sequence length="426" mass="46147">MEIYLVGGAVRDRLLGQPAGDRDFVVVGSTPDAMLAQGFRAVGRDFPVFLHPDTGEEHALARTERKSARGHRGFVVDAAPTVTLEEDLGRRDFTINAIAERSDGSLVDPHDGQRDIQARVLRHVGPAFAEDPLRVLRAARFMARFAPLGFSVADETTALMREMVAGGELAELVPERVWQELVRALRSKKPSAFLRTLRDCGALAAVLPEVDALYGVPQRPEYHPEVDTGVHIELVCDMAAQLAPGDDEVGFAALVHDLGKALTPANELPRHIQHERRGVAPVRTLCERLRAPAAHRDLALVACREHLNVHRLAELRDQTVHDLLTRCDGFRRPERIHRLATVCEADKRGRAGLADTPYPQADELVRLRDAAAAVTGADIADQGLQGPAFGAALREARIAAIAAARTLRTTGGAVSPGPGETAAPRS</sequence>
<comment type="subunit">
    <text evidence="11">Monomer. Can also form homodimers and oligomers.</text>
</comment>
<comment type="cofactor">
    <cofactor evidence="11">
        <name>Mg(2+)</name>
        <dbReference type="ChEBI" id="CHEBI:18420"/>
    </cofactor>
    <text evidence="11">Magnesium is required for nucleotidyltransferase activity.</text>
</comment>
<dbReference type="InterPro" id="IPR002646">
    <property type="entry name" value="PolA_pol_head_dom"/>
</dbReference>
<evidence type="ECO:0000256" key="2">
    <source>
        <dbReference type="ARBA" id="ARBA00022694"/>
    </source>
</evidence>
<dbReference type="Pfam" id="PF01966">
    <property type="entry name" value="HD"/>
    <property type="match status" value="1"/>
</dbReference>
<comment type="miscellaneous">
    <text evidence="11">A single active site specifically recognizes both ATP and CTP and is responsible for their addition.</text>
</comment>
<dbReference type="Gene3D" id="3.30.460.10">
    <property type="entry name" value="Beta Polymerase, domain 2"/>
    <property type="match status" value="1"/>
</dbReference>
<dbReference type="InterPro" id="IPR043519">
    <property type="entry name" value="NT_sf"/>
</dbReference>
<feature type="binding site" evidence="11">
    <location>
        <position position="8"/>
    </location>
    <ligand>
        <name>CTP</name>
        <dbReference type="ChEBI" id="CHEBI:37563"/>
    </ligand>
</feature>
<dbReference type="PANTHER" id="PTHR47545">
    <property type="entry name" value="MULTIFUNCTIONAL CCA PROTEIN"/>
    <property type="match status" value="1"/>
</dbReference>